<evidence type="ECO:0000313" key="7">
    <source>
        <dbReference type="EMBL" id="TCK68437.1"/>
    </source>
</evidence>
<evidence type="ECO:0000256" key="4">
    <source>
        <dbReference type="ARBA" id="ARBA00022989"/>
    </source>
</evidence>
<keyword evidence="5 6" id="KW-0472">Membrane</keyword>
<dbReference type="RefSeq" id="WP_132302363.1">
    <property type="nucleotide sequence ID" value="NZ_CP170642.1"/>
</dbReference>
<proteinExistence type="predicted"/>
<feature type="transmembrane region" description="Helical" evidence="6">
    <location>
        <begin position="154"/>
        <end position="176"/>
    </location>
</feature>
<dbReference type="EMBL" id="SMGJ01000005">
    <property type="protein sequence ID" value="TCK68437.1"/>
    <property type="molecule type" value="Genomic_DNA"/>
</dbReference>
<feature type="transmembrane region" description="Helical" evidence="6">
    <location>
        <begin position="47"/>
        <end position="72"/>
    </location>
</feature>
<feature type="transmembrane region" description="Helical" evidence="6">
    <location>
        <begin position="301"/>
        <end position="319"/>
    </location>
</feature>
<evidence type="ECO:0000256" key="6">
    <source>
        <dbReference type="SAM" id="Phobius"/>
    </source>
</evidence>
<accession>A0A4R1KUS7</accession>
<feature type="transmembrane region" description="Helical" evidence="6">
    <location>
        <begin position="84"/>
        <end position="109"/>
    </location>
</feature>
<keyword evidence="2" id="KW-1003">Cell membrane</keyword>
<evidence type="ECO:0000256" key="3">
    <source>
        <dbReference type="ARBA" id="ARBA00022692"/>
    </source>
</evidence>
<dbReference type="Proteomes" id="UP000295496">
    <property type="component" value="Unassembled WGS sequence"/>
</dbReference>
<feature type="transmembrane region" description="Helical" evidence="6">
    <location>
        <begin position="393"/>
        <end position="414"/>
    </location>
</feature>
<feature type="transmembrane region" description="Helical" evidence="6">
    <location>
        <begin position="268"/>
        <end position="289"/>
    </location>
</feature>
<name>A0A4R1KUS7_9PAST</name>
<dbReference type="InterPro" id="IPR002797">
    <property type="entry name" value="Polysacc_synth"/>
</dbReference>
<comment type="subcellular location">
    <subcellularLocation>
        <location evidence="1">Cell membrane</location>
        <topology evidence="1">Multi-pass membrane protein</topology>
    </subcellularLocation>
</comment>
<protein>
    <submittedName>
        <fullName evidence="7">Antigen flippase</fullName>
    </submittedName>
</protein>
<dbReference type="InterPro" id="IPR044550">
    <property type="entry name" value="WzxE"/>
</dbReference>
<reference evidence="7 8" key="1">
    <citation type="submission" date="2019-03" db="EMBL/GenBank/DDBJ databases">
        <title>Genomic Encyclopedia of Type Strains, Phase IV (KMG-IV): sequencing the most valuable type-strain genomes for metagenomic binning, comparative biology and taxonomic classification.</title>
        <authorList>
            <person name="Goeker M."/>
        </authorList>
    </citation>
    <scope>NUCLEOTIDE SEQUENCE [LARGE SCALE GENOMIC DNA]</scope>
    <source>
        <strain evidence="7 8">DSM 10053</strain>
    </source>
</reference>
<comment type="caution">
    <text evidence="7">The sequence shown here is derived from an EMBL/GenBank/DDBJ whole genome shotgun (WGS) entry which is preliminary data.</text>
</comment>
<dbReference type="CDD" id="cd13125">
    <property type="entry name" value="MATE_like_10"/>
    <property type="match status" value="1"/>
</dbReference>
<evidence type="ECO:0000256" key="2">
    <source>
        <dbReference type="ARBA" id="ARBA00022475"/>
    </source>
</evidence>
<dbReference type="Pfam" id="PF01943">
    <property type="entry name" value="Polysacc_synt"/>
    <property type="match status" value="1"/>
</dbReference>
<feature type="transmembrane region" description="Helical" evidence="6">
    <location>
        <begin position="121"/>
        <end position="142"/>
    </location>
</feature>
<evidence type="ECO:0000256" key="1">
    <source>
        <dbReference type="ARBA" id="ARBA00004651"/>
    </source>
</evidence>
<dbReference type="GO" id="GO:0005886">
    <property type="term" value="C:plasma membrane"/>
    <property type="evidence" value="ECO:0007669"/>
    <property type="project" value="UniProtKB-SubCell"/>
</dbReference>
<gene>
    <name evidence="7" type="ORF">EV692_1771</name>
</gene>
<feature type="transmembrane region" description="Helical" evidence="6">
    <location>
        <begin position="339"/>
        <end position="361"/>
    </location>
</feature>
<dbReference type="PANTHER" id="PTHR30250:SF30">
    <property type="entry name" value="LIPID III FLIPPASE"/>
    <property type="match status" value="1"/>
</dbReference>
<keyword evidence="4 6" id="KW-1133">Transmembrane helix</keyword>
<sequence length="422" mass="46399">MSTITKPTLTSTTLWTSTAVAIKLIIGLVVIKIFALNFGSAGLGQAANYMTLLTVLGVLSGAGILNAVTKFVAEYEQDPQRLQAILGVSSLWIMSVSAMLALIGLLFAQPISLFLFQTADYSLIIQLLALLQCLMALGNYFIAILKGQRQAKACAMSSIFANLVGALWLLFCLWIWGYQGALIGFACIPALIVVPSLIALFKQHWHWQWLKPKFDFSISALLSRYMLMTLVTACTMPVVYILLRNQLIDSQGLSAVGLWQGLSRISDAYLQLLTTAFSVYLLPTFAKLSEKSAIQKEAEKALGFIFLLALALALLVFFSRDYLIILLFSPDFTPMSELFGWQLVGDLFKVASYVFGYLWLAKAATGRYICAEIVQGVLLFGLSSYGIAQQGVAGATLGYGLCYMIYFGFCWVLFKLDYGSKK</sequence>
<dbReference type="NCBIfam" id="NF011679">
    <property type="entry name" value="PRK15099.1"/>
    <property type="match status" value="1"/>
</dbReference>
<feature type="transmembrane region" description="Helical" evidence="6">
    <location>
        <begin position="222"/>
        <end position="243"/>
    </location>
</feature>
<keyword evidence="8" id="KW-1185">Reference proteome</keyword>
<feature type="transmembrane region" description="Helical" evidence="6">
    <location>
        <begin position="182"/>
        <end position="201"/>
    </location>
</feature>
<dbReference type="AlphaFoldDB" id="A0A4R1KUS7"/>
<keyword evidence="3 6" id="KW-0812">Transmembrane</keyword>
<organism evidence="7 8">
    <name type="scientific">Lonepinella koalarum</name>
    <dbReference type="NCBI Taxonomy" id="53417"/>
    <lineage>
        <taxon>Bacteria</taxon>
        <taxon>Pseudomonadati</taxon>
        <taxon>Pseudomonadota</taxon>
        <taxon>Gammaproteobacteria</taxon>
        <taxon>Pasteurellales</taxon>
        <taxon>Pasteurellaceae</taxon>
        <taxon>Lonepinella</taxon>
    </lineage>
</organism>
<evidence type="ECO:0000313" key="8">
    <source>
        <dbReference type="Proteomes" id="UP000295496"/>
    </source>
</evidence>
<feature type="transmembrane region" description="Helical" evidence="6">
    <location>
        <begin position="12"/>
        <end position="35"/>
    </location>
</feature>
<feature type="transmembrane region" description="Helical" evidence="6">
    <location>
        <begin position="368"/>
        <end position="387"/>
    </location>
</feature>
<dbReference type="PANTHER" id="PTHR30250">
    <property type="entry name" value="PST FAMILY PREDICTED COLANIC ACID TRANSPORTER"/>
    <property type="match status" value="1"/>
</dbReference>
<dbReference type="InterPro" id="IPR050833">
    <property type="entry name" value="Poly_Biosynth_Transport"/>
</dbReference>
<dbReference type="GO" id="GO:0009246">
    <property type="term" value="P:enterobacterial common antigen biosynthetic process"/>
    <property type="evidence" value="ECO:0007669"/>
    <property type="project" value="InterPro"/>
</dbReference>
<evidence type="ECO:0000256" key="5">
    <source>
        <dbReference type="ARBA" id="ARBA00023136"/>
    </source>
</evidence>